<protein>
    <submittedName>
        <fullName evidence="6">Deacylase</fullName>
    </submittedName>
</protein>
<keyword evidence="3" id="KW-0378">Hydrolase</keyword>
<comment type="cofactor">
    <cofactor evidence="1">
        <name>Zn(2+)</name>
        <dbReference type="ChEBI" id="CHEBI:29105"/>
    </cofactor>
</comment>
<keyword evidence="4" id="KW-0862">Zinc</keyword>
<evidence type="ECO:0000256" key="3">
    <source>
        <dbReference type="ARBA" id="ARBA00022801"/>
    </source>
</evidence>
<dbReference type="InterPro" id="IPR055438">
    <property type="entry name" value="AstE_AspA_cat"/>
</dbReference>
<dbReference type="InterPro" id="IPR014336">
    <property type="entry name" value="DoeB"/>
</dbReference>
<dbReference type="InterPro" id="IPR043795">
    <property type="entry name" value="N-alpha-Ac-DABA-like"/>
</dbReference>
<feature type="domain" description="Succinylglutamate desuccinylase/Aspartoacylase catalytic" evidence="5">
    <location>
        <begin position="56"/>
        <end position="242"/>
    </location>
</feature>
<dbReference type="PANTHER" id="PTHR37326:SF1">
    <property type="entry name" value="BLL3975 PROTEIN"/>
    <property type="match status" value="1"/>
</dbReference>
<dbReference type="GO" id="GO:0016811">
    <property type="term" value="F:hydrolase activity, acting on carbon-nitrogen (but not peptide) bonds, in linear amides"/>
    <property type="evidence" value="ECO:0007669"/>
    <property type="project" value="InterPro"/>
</dbReference>
<sequence length="353" mass="37966">MCRDQAMPMMAPRVHPSVDFHRDGVQHGFLKIPDSNDTSAWGAVMVPITVIRRGDGPVALLTGGNHGDEYEGPIVLSRLANALKTRDVTGTVIIVPFMNAPAVRAGRRTSPHDGGNLNRAFPGRADGTVTERIADYFSRCLLPMADIVLDIHSGGRTLDFLPFAAIHEREDAQQQARSDAAMRAFGAPYSLRMRDPDSHGLYDSAAESQGKVFVTTELGGGGTASARHIAIAHRGVYGVLVHAGIVPADVAWRDGADAVTSAPTVRLAMPDDDCYLTSEHDGLLEMRHDLGAMVKRCDVIARIHDVTRTGAAPQEYRARRDGMLIGRHFPGRIGIGDTLCVLAEVLPDVSPTA</sequence>
<dbReference type="SUPFAM" id="SSF53187">
    <property type="entry name" value="Zn-dependent exopeptidases"/>
    <property type="match status" value="1"/>
</dbReference>
<name>A0A5E5AP42_9BURK</name>
<evidence type="ECO:0000313" key="7">
    <source>
        <dbReference type="Proteomes" id="UP000414136"/>
    </source>
</evidence>
<dbReference type="GO" id="GO:0016788">
    <property type="term" value="F:hydrolase activity, acting on ester bonds"/>
    <property type="evidence" value="ECO:0007669"/>
    <property type="project" value="InterPro"/>
</dbReference>
<dbReference type="CDD" id="cd06252">
    <property type="entry name" value="M14_ASTE_ASPA-like"/>
    <property type="match status" value="1"/>
</dbReference>
<evidence type="ECO:0000313" key="6">
    <source>
        <dbReference type="EMBL" id="VVE75194.1"/>
    </source>
</evidence>
<keyword evidence="7" id="KW-1185">Reference proteome</keyword>
<gene>
    <name evidence="6" type="ORF">PCA31118_04939</name>
</gene>
<dbReference type="Gene3D" id="3.40.630.10">
    <property type="entry name" value="Zn peptidases"/>
    <property type="match status" value="1"/>
</dbReference>
<dbReference type="PIRSF" id="PIRSF039012">
    <property type="entry name" value="ASP"/>
    <property type="match status" value="1"/>
</dbReference>
<evidence type="ECO:0000256" key="2">
    <source>
        <dbReference type="ARBA" id="ARBA00022723"/>
    </source>
</evidence>
<proteinExistence type="predicted"/>
<dbReference type="GO" id="GO:0046872">
    <property type="term" value="F:metal ion binding"/>
    <property type="evidence" value="ECO:0007669"/>
    <property type="project" value="UniProtKB-KW"/>
</dbReference>
<dbReference type="InterPro" id="IPR053138">
    <property type="entry name" value="N-alpha-Ac-DABA_deacetylase"/>
</dbReference>
<accession>A0A5E5AP42</accession>
<organism evidence="6 7">
    <name type="scientific">Pandoraea captiosa</name>
    <dbReference type="NCBI Taxonomy" id="2508302"/>
    <lineage>
        <taxon>Bacteria</taxon>
        <taxon>Pseudomonadati</taxon>
        <taxon>Pseudomonadota</taxon>
        <taxon>Betaproteobacteria</taxon>
        <taxon>Burkholderiales</taxon>
        <taxon>Burkholderiaceae</taxon>
        <taxon>Pandoraea</taxon>
    </lineage>
</organism>
<dbReference type="AlphaFoldDB" id="A0A5E5AP42"/>
<dbReference type="PANTHER" id="PTHR37326">
    <property type="entry name" value="BLL3975 PROTEIN"/>
    <property type="match status" value="1"/>
</dbReference>
<dbReference type="Pfam" id="PF24827">
    <property type="entry name" value="AstE_AspA_cat"/>
    <property type="match status" value="1"/>
</dbReference>
<evidence type="ECO:0000256" key="1">
    <source>
        <dbReference type="ARBA" id="ARBA00001947"/>
    </source>
</evidence>
<reference evidence="6 7" key="1">
    <citation type="submission" date="2019-08" db="EMBL/GenBank/DDBJ databases">
        <authorList>
            <person name="Peeters C."/>
        </authorList>
    </citation>
    <scope>NUCLEOTIDE SEQUENCE [LARGE SCALE GENOMIC DNA]</scope>
    <source>
        <strain evidence="6 7">LMG 31118</strain>
    </source>
</reference>
<keyword evidence="2" id="KW-0479">Metal-binding</keyword>
<dbReference type="NCBIfam" id="TIGR02994">
    <property type="entry name" value="ectoine_eutE"/>
    <property type="match status" value="1"/>
</dbReference>
<evidence type="ECO:0000256" key="4">
    <source>
        <dbReference type="ARBA" id="ARBA00022833"/>
    </source>
</evidence>
<dbReference type="EMBL" id="CABPSQ010000015">
    <property type="protein sequence ID" value="VVE75194.1"/>
    <property type="molecule type" value="Genomic_DNA"/>
</dbReference>
<evidence type="ECO:0000259" key="5">
    <source>
        <dbReference type="Pfam" id="PF24827"/>
    </source>
</evidence>
<dbReference type="Proteomes" id="UP000414136">
    <property type="component" value="Unassembled WGS sequence"/>
</dbReference>